<sequence length="169" mass="18133">MTADPSAAPVCRAALVLGAKVWPGGRPSPALRRRAEHAAGIFRAGDVEVILACGGLGEHPPSEARLIMEICADAGVPPQAIILEDQSTTTLENIRNAARILATLDIDTAVIVTNDYHAPRARLTARRFGLRASSSSPTNSGVSRRTLWLGRLREVPAYIYYALRPWPSA</sequence>
<reference evidence="2 3" key="1">
    <citation type="submission" date="2018-03" db="EMBL/GenBank/DDBJ databases">
        <title>Genomic Encyclopedia of Archaeal and Bacterial Type Strains, Phase II (KMG-II): from individual species to whole genera.</title>
        <authorList>
            <person name="Goeker M."/>
        </authorList>
    </citation>
    <scope>NUCLEOTIDE SEQUENCE [LARGE SCALE GENOMIC DNA]</scope>
    <source>
        <strain evidence="2 3">DSM 29328</strain>
    </source>
</reference>
<evidence type="ECO:0000313" key="3">
    <source>
        <dbReference type="Proteomes" id="UP000239480"/>
    </source>
</evidence>
<dbReference type="EMBL" id="PVTD01000004">
    <property type="protein sequence ID" value="PRY23800.1"/>
    <property type="molecule type" value="Genomic_DNA"/>
</dbReference>
<dbReference type="CDD" id="cd06259">
    <property type="entry name" value="YdcF-like"/>
    <property type="match status" value="1"/>
</dbReference>
<dbReference type="InterPro" id="IPR003848">
    <property type="entry name" value="DUF218"/>
</dbReference>
<evidence type="ECO:0000313" key="2">
    <source>
        <dbReference type="EMBL" id="PRY23800.1"/>
    </source>
</evidence>
<dbReference type="InterPro" id="IPR014729">
    <property type="entry name" value="Rossmann-like_a/b/a_fold"/>
</dbReference>
<comment type="caution">
    <text evidence="2">The sequence shown here is derived from an EMBL/GenBank/DDBJ whole genome shotgun (WGS) entry which is preliminary data.</text>
</comment>
<gene>
    <name evidence="2" type="ORF">CLV78_104293</name>
</gene>
<accession>A0A2T0RRR7</accession>
<keyword evidence="3" id="KW-1185">Reference proteome</keyword>
<dbReference type="Gene3D" id="3.40.50.620">
    <property type="entry name" value="HUPs"/>
    <property type="match status" value="1"/>
</dbReference>
<feature type="domain" description="DUF218" evidence="1">
    <location>
        <begin position="13"/>
        <end position="138"/>
    </location>
</feature>
<organism evidence="2 3">
    <name type="scientific">Aliiruegeria haliotis</name>
    <dbReference type="NCBI Taxonomy" id="1280846"/>
    <lineage>
        <taxon>Bacteria</taxon>
        <taxon>Pseudomonadati</taxon>
        <taxon>Pseudomonadota</taxon>
        <taxon>Alphaproteobacteria</taxon>
        <taxon>Rhodobacterales</taxon>
        <taxon>Roseobacteraceae</taxon>
        <taxon>Aliiruegeria</taxon>
    </lineage>
</organism>
<dbReference type="RefSeq" id="WP_245925029.1">
    <property type="nucleotide sequence ID" value="NZ_PVTD01000004.1"/>
</dbReference>
<dbReference type="PANTHER" id="PTHR30336:SF20">
    <property type="entry name" value="DUF218 DOMAIN-CONTAINING PROTEIN"/>
    <property type="match status" value="1"/>
</dbReference>
<protein>
    <submittedName>
        <fullName evidence="2">DUF218 domain-containing protein</fullName>
    </submittedName>
</protein>
<dbReference type="Proteomes" id="UP000239480">
    <property type="component" value="Unassembled WGS sequence"/>
</dbReference>
<dbReference type="Pfam" id="PF02698">
    <property type="entry name" value="DUF218"/>
    <property type="match status" value="1"/>
</dbReference>
<dbReference type="GO" id="GO:0005886">
    <property type="term" value="C:plasma membrane"/>
    <property type="evidence" value="ECO:0007669"/>
    <property type="project" value="TreeGrafter"/>
</dbReference>
<evidence type="ECO:0000259" key="1">
    <source>
        <dbReference type="Pfam" id="PF02698"/>
    </source>
</evidence>
<dbReference type="PANTHER" id="PTHR30336">
    <property type="entry name" value="INNER MEMBRANE PROTEIN, PROBABLE PERMEASE"/>
    <property type="match status" value="1"/>
</dbReference>
<dbReference type="AlphaFoldDB" id="A0A2T0RRR7"/>
<name>A0A2T0RRR7_9RHOB</name>
<dbReference type="InterPro" id="IPR051599">
    <property type="entry name" value="Cell_Envelope_Assoc"/>
</dbReference>
<proteinExistence type="predicted"/>